<protein>
    <submittedName>
        <fullName evidence="1">Uncharacterized protein</fullName>
    </submittedName>
</protein>
<sequence length="31" mass="3511">MAIELFGFSIGRVDKDEKRKQSFALPEPEDG</sequence>
<evidence type="ECO:0000313" key="1">
    <source>
        <dbReference type="EMBL" id="SVC75565.1"/>
    </source>
</evidence>
<dbReference type="EMBL" id="UINC01109023">
    <property type="protein sequence ID" value="SVC75565.1"/>
    <property type="molecule type" value="Genomic_DNA"/>
</dbReference>
<proteinExistence type="predicted"/>
<dbReference type="AlphaFoldDB" id="A0A382PSC2"/>
<accession>A0A382PSC2</accession>
<reference evidence="1" key="1">
    <citation type="submission" date="2018-05" db="EMBL/GenBank/DDBJ databases">
        <authorList>
            <person name="Lanie J.A."/>
            <person name="Ng W.-L."/>
            <person name="Kazmierczak K.M."/>
            <person name="Andrzejewski T.M."/>
            <person name="Davidsen T.M."/>
            <person name="Wayne K.J."/>
            <person name="Tettelin H."/>
            <person name="Glass J.I."/>
            <person name="Rusch D."/>
            <person name="Podicherti R."/>
            <person name="Tsui H.-C.T."/>
            <person name="Winkler M.E."/>
        </authorList>
    </citation>
    <scope>NUCLEOTIDE SEQUENCE</scope>
</reference>
<name>A0A382PSC2_9ZZZZ</name>
<gene>
    <name evidence="1" type="ORF">METZ01_LOCUS328419</name>
</gene>
<organism evidence="1">
    <name type="scientific">marine metagenome</name>
    <dbReference type="NCBI Taxonomy" id="408172"/>
    <lineage>
        <taxon>unclassified sequences</taxon>
        <taxon>metagenomes</taxon>
        <taxon>ecological metagenomes</taxon>
    </lineage>
</organism>
<feature type="non-terminal residue" evidence="1">
    <location>
        <position position="31"/>
    </location>
</feature>